<evidence type="ECO:0000313" key="1">
    <source>
        <dbReference type="EMBL" id="CUI16745.1"/>
    </source>
</evidence>
<dbReference type="InterPro" id="IPR010179">
    <property type="entry name" value="CRISPR-assoc_prot_Cse3"/>
</dbReference>
<dbReference type="SMART" id="SM01101">
    <property type="entry name" value="CRISPR_assoc"/>
    <property type="match status" value="1"/>
</dbReference>
<dbReference type="STRING" id="389348.PNK_1128"/>
<name>A0A0U5J9N8_9BACT</name>
<reference evidence="2" key="1">
    <citation type="submission" date="2015-09" db="EMBL/GenBank/DDBJ databases">
        <authorList>
            <person name="Bertelli C."/>
        </authorList>
    </citation>
    <scope>NUCLEOTIDE SEQUENCE [LARGE SCALE GENOMIC DNA]</scope>
    <source>
        <strain evidence="2">KNic</strain>
    </source>
</reference>
<dbReference type="PATRIC" id="fig|389348.3.peg.1243"/>
<organism evidence="1 2">
    <name type="scientific">Candidatus Protochlamydia naegleriophila</name>
    <dbReference type="NCBI Taxonomy" id="389348"/>
    <lineage>
        <taxon>Bacteria</taxon>
        <taxon>Pseudomonadati</taxon>
        <taxon>Chlamydiota</taxon>
        <taxon>Chlamydiia</taxon>
        <taxon>Parachlamydiales</taxon>
        <taxon>Parachlamydiaceae</taxon>
        <taxon>Candidatus Protochlamydia</taxon>
    </lineage>
</organism>
<dbReference type="Pfam" id="PF08798">
    <property type="entry name" value="CRISPR_assoc"/>
    <property type="match status" value="1"/>
</dbReference>
<protein>
    <submittedName>
        <fullName evidence="1">CRISPR-associated protein Cas6e</fullName>
    </submittedName>
</protein>
<dbReference type="AlphaFoldDB" id="A0A0U5J9N8"/>
<accession>A0A0U5J9N8</accession>
<sequence>MTQSLYMIRFLIDTVRFYDFAKRRGLLSNSCDDGYAVHSLVSELWGEMAPKPFFVSGGESRYLTVLAYSTSSKSKFIEHAQAFADPSCYEVVKWEHFSEKQMPSDWGNGLVLGFKVRVCPIKRSSKNSSGGEKDAYLAHIEYTKSLGDDSSQSMTRFDVYKEWLKEQLEKNDSVRVEKVGVDAFQFTKFQRRNQKRKVAILERPDVVLKGVLRILDGKSFCSLLERGVGRHRSFGFGMLLLHPIEGG</sequence>
<proteinExistence type="predicted"/>
<dbReference type="EMBL" id="LN879502">
    <property type="protein sequence ID" value="CUI16745.1"/>
    <property type="molecule type" value="Genomic_DNA"/>
</dbReference>
<dbReference type="SUPFAM" id="SSF117987">
    <property type="entry name" value="CRISPR-associated protein"/>
    <property type="match status" value="1"/>
</dbReference>
<dbReference type="KEGG" id="pnl:PNK_1128"/>
<gene>
    <name evidence="1" type="primary">cas6e</name>
    <name evidence="1" type="ORF">PNK_1128</name>
</gene>
<dbReference type="InParanoid" id="A0A0U5J9N8"/>
<keyword evidence="2" id="KW-1185">Reference proteome</keyword>
<dbReference type="Gene3D" id="3.30.70.1210">
    <property type="entry name" value="Crispr-associated protein, domain 2"/>
    <property type="match status" value="1"/>
</dbReference>
<evidence type="ECO:0000313" key="2">
    <source>
        <dbReference type="Proteomes" id="UP000069902"/>
    </source>
</evidence>
<dbReference type="Proteomes" id="UP000069902">
    <property type="component" value="Chromosome cPNK"/>
</dbReference>
<dbReference type="NCBIfam" id="TIGR01907">
    <property type="entry name" value="casE_Cse3"/>
    <property type="match status" value="1"/>
</dbReference>